<name>I8T540_9GAMM</name>
<dbReference type="PROSITE" id="PS00629">
    <property type="entry name" value="IMP_1"/>
    <property type="match status" value="1"/>
</dbReference>
<evidence type="ECO:0000313" key="6">
    <source>
        <dbReference type="EMBL" id="EIT68853.1"/>
    </source>
</evidence>
<feature type="binding site" evidence="5">
    <location>
        <position position="212"/>
    </location>
    <ligand>
        <name>Mg(2+)</name>
        <dbReference type="ChEBI" id="CHEBI:18420"/>
        <label>1</label>
        <note>catalytic</note>
    </ligand>
</feature>
<keyword evidence="2 4" id="KW-0479">Metal-binding</keyword>
<comment type="subcellular location">
    <subcellularLocation>
        <location evidence="4">Cell inner membrane</location>
        <topology evidence="4">Peripheral membrane protein</topology>
        <orientation evidence="4">Cytoplasmic side</orientation>
    </subcellularLocation>
</comment>
<protein>
    <recommendedName>
        <fullName evidence="4">3'(2'),5'-bisphosphate nucleotidase CysQ</fullName>
        <ecNumber evidence="4">3.1.3.7</ecNumber>
    </recommendedName>
    <alternativeName>
        <fullName evidence="4">3'(2'),5-bisphosphonucleoside 3'(2')-phosphohydrolase</fullName>
    </alternativeName>
    <alternativeName>
        <fullName evidence="4">3'-phosphoadenosine 5'-phosphate phosphatase</fullName>
        <shortName evidence="4">PAP phosphatase</shortName>
    </alternativeName>
</protein>
<dbReference type="InterPro" id="IPR050725">
    <property type="entry name" value="CysQ/Inositol_MonoPase"/>
</dbReference>
<feature type="binding site" evidence="5">
    <location>
        <position position="68"/>
    </location>
    <ligand>
        <name>Mg(2+)</name>
        <dbReference type="ChEBI" id="CHEBI:18420"/>
        <label>1</label>
        <note>catalytic</note>
    </ligand>
</feature>
<organism evidence="6 7">
    <name type="scientific">Hydrocarboniphaga effusa AP103</name>
    <dbReference type="NCBI Taxonomy" id="1172194"/>
    <lineage>
        <taxon>Bacteria</taxon>
        <taxon>Pseudomonadati</taxon>
        <taxon>Pseudomonadota</taxon>
        <taxon>Gammaproteobacteria</taxon>
        <taxon>Nevskiales</taxon>
        <taxon>Nevskiaceae</taxon>
        <taxon>Hydrocarboniphaga</taxon>
    </lineage>
</organism>
<dbReference type="NCBIfam" id="TIGR01331">
    <property type="entry name" value="bisphos_cysQ"/>
    <property type="match status" value="1"/>
</dbReference>
<dbReference type="Proteomes" id="UP000003704">
    <property type="component" value="Unassembled WGS sequence"/>
</dbReference>
<dbReference type="EMBL" id="AKGD01000002">
    <property type="protein sequence ID" value="EIT68853.1"/>
    <property type="molecule type" value="Genomic_DNA"/>
</dbReference>
<dbReference type="PANTHER" id="PTHR43028:SF5">
    <property type="entry name" value="3'(2'),5'-BISPHOSPHATE NUCLEOTIDASE 1"/>
    <property type="match status" value="1"/>
</dbReference>
<keyword evidence="4" id="KW-0378">Hydrolase</keyword>
<dbReference type="InterPro" id="IPR020583">
    <property type="entry name" value="Inositol_monoP_metal-BS"/>
</dbReference>
<feature type="binding site" evidence="5">
    <location>
        <position position="88"/>
    </location>
    <ligand>
        <name>Mg(2+)</name>
        <dbReference type="ChEBI" id="CHEBI:18420"/>
        <label>1</label>
        <note>catalytic</note>
    </ligand>
</feature>
<feature type="binding site" evidence="4">
    <location>
        <position position="212"/>
    </location>
    <ligand>
        <name>Mg(2+)</name>
        <dbReference type="ChEBI" id="CHEBI:18420"/>
        <label>2</label>
    </ligand>
</feature>
<dbReference type="Pfam" id="PF00459">
    <property type="entry name" value="Inositol_P"/>
    <property type="match status" value="1"/>
</dbReference>
<comment type="caution">
    <text evidence="6">The sequence shown here is derived from an EMBL/GenBank/DDBJ whole genome shotgun (WGS) entry which is preliminary data.</text>
</comment>
<feature type="binding site" evidence="4">
    <location>
        <position position="88"/>
    </location>
    <ligand>
        <name>Mg(2+)</name>
        <dbReference type="ChEBI" id="CHEBI:18420"/>
        <label>1</label>
    </ligand>
</feature>
<keyword evidence="4" id="KW-1003">Cell membrane</keyword>
<dbReference type="STRING" id="1172194.WQQ_24350"/>
<dbReference type="GO" id="GO:0000103">
    <property type="term" value="P:sulfate assimilation"/>
    <property type="evidence" value="ECO:0007669"/>
    <property type="project" value="TreeGrafter"/>
</dbReference>
<sequence length="268" mass="29382">MPYTDLLESALCIATQAGERIMAIYRSGDFTVTHKGDDSPLTQADLAAHRYIADELARLAPEIPLLSEEDADIAYSTRSTWTRYWLVDPLDGTREFIRRNPDFTVNIALIVDGYPQLGVVHAPALGISWIAAEGVGCWRIENGERRALKTRRKPELPVFVISQSHQNPALAEFLSRAPKHEAVSRGSSLKFCLIAEGLADLYPRTGPISEWDSGAGQCVAEQAGAQVLRLPARTRLGYNEKASLINPLFAVIGDPSADWDAVLASIRA</sequence>
<evidence type="ECO:0000256" key="1">
    <source>
        <dbReference type="ARBA" id="ARBA00001625"/>
    </source>
</evidence>
<keyword evidence="4" id="KW-0997">Cell inner membrane</keyword>
<gene>
    <name evidence="4" type="primary">cysQ</name>
    <name evidence="6" type="ORF">WQQ_24350</name>
</gene>
<feature type="binding site" evidence="4">
    <location>
        <position position="68"/>
    </location>
    <ligand>
        <name>substrate</name>
    </ligand>
</feature>
<dbReference type="EC" id="3.1.3.7" evidence="4"/>
<dbReference type="RefSeq" id="WP_007185378.1">
    <property type="nucleotide sequence ID" value="NZ_AKGD01000002.1"/>
</dbReference>
<dbReference type="GO" id="GO:0000287">
    <property type="term" value="F:magnesium ion binding"/>
    <property type="evidence" value="ECO:0007669"/>
    <property type="project" value="UniProtKB-UniRule"/>
</dbReference>
<feature type="binding site" evidence="4">
    <location>
        <position position="91"/>
    </location>
    <ligand>
        <name>Mg(2+)</name>
        <dbReference type="ChEBI" id="CHEBI:18420"/>
        <label>2</label>
    </ligand>
</feature>
<dbReference type="Gene3D" id="3.40.190.80">
    <property type="match status" value="1"/>
</dbReference>
<evidence type="ECO:0000256" key="5">
    <source>
        <dbReference type="PIRSR" id="PIRSR600760-2"/>
    </source>
</evidence>
<keyword evidence="3 4" id="KW-0460">Magnesium</keyword>
<dbReference type="GO" id="GO:0050427">
    <property type="term" value="P:3'-phosphoadenosine 5'-phosphosulfate metabolic process"/>
    <property type="evidence" value="ECO:0007669"/>
    <property type="project" value="TreeGrafter"/>
</dbReference>
<reference evidence="6 7" key="1">
    <citation type="journal article" date="2012" name="J. Bacteriol.">
        <title>Genome Sequence of n-Alkane-Degrading Hydrocarboniphaga effusa Strain AP103T (ATCC BAA-332T).</title>
        <authorList>
            <person name="Chang H.K."/>
            <person name="Zylstra G.J."/>
            <person name="Chae J.C."/>
        </authorList>
    </citation>
    <scope>NUCLEOTIDE SEQUENCE [LARGE SCALE GENOMIC DNA]</scope>
    <source>
        <strain evidence="6 7">AP103</strain>
    </source>
</reference>
<keyword evidence="7" id="KW-1185">Reference proteome</keyword>
<feature type="binding site" evidence="4">
    <location>
        <position position="68"/>
    </location>
    <ligand>
        <name>Mg(2+)</name>
        <dbReference type="ChEBI" id="CHEBI:18420"/>
        <label>1</label>
    </ligand>
</feature>
<dbReference type="InterPro" id="IPR000760">
    <property type="entry name" value="Inositol_monophosphatase-like"/>
</dbReference>
<dbReference type="PATRIC" id="fig|1172194.4.peg.2352"/>
<dbReference type="OrthoDB" id="9785695at2"/>
<feature type="binding site" evidence="4">
    <location>
        <begin position="90"/>
        <end position="93"/>
    </location>
    <ligand>
        <name>substrate</name>
    </ligand>
</feature>
<dbReference type="PRINTS" id="PR00377">
    <property type="entry name" value="IMPHPHTASES"/>
</dbReference>
<dbReference type="GO" id="GO:0005886">
    <property type="term" value="C:plasma membrane"/>
    <property type="evidence" value="ECO:0007669"/>
    <property type="project" value="UniProtKB-SubCell"/>
</dbReference>
<accession>I8T540</accession>
<proteinExistence type="inferred from homology"/>
<feature type="binding site" evidence="4">
    <location>
        <position position="90"/>
    </location>
    <ligand>
        <name>Mg(2+)</name>
        <dbReference type="ChEBI" id="CHEBI:18420"/>
        <label>1</label>
    </ligand>
</feature>
<dbReference type="CDD" id="cd01638">
    <property type="entry name" value="CysQ"/>
    <property type="match status" value="1"/>
</dbReference>
<evidence type="ECO:0000256" key="2">
    <source>
        <dbReference type="ARBA" id="ARBA00022723"/>
    </source>
</evidence>
<dbReference type="HAMAP" id="MF_02095">
    <property type="entry name" value="CysQ"/>
    <property type="match status" value="1"/>
</dbReference>
<keyword evidence="4" id="KW-0472">Membrane</keyword>
<comment type="similarity">
    <text evidence="4">Belongs to the inositol monophosphatase superfamily. CysQ family.</text>
</comment>
<feature type="binding site" evidence="5">
    <location>
        <position position="90"/>
    </location>
    <ligand>
        <name>Mg(2+)</name>
        <dbReference type="ChEBI" id="CHEBI:18420"/>
        <label>2</label>
    </ligand>
</feature>
<feature type="binding site" evidence="4">
    <location>
        <position position="88"/>
    </location>
    <ligand>
        <name>Mg(2+)</name>
        <dbReference type="ChEBI" id="CHEBI:18420"/>
        <label>2</label>
    </ligand>
</feature>
<evidence type="ECO:0000256" key="4">
    <source>
        <dbReference type="HAMAP-Rule" id="MF_02095"/>
    </source>
</evidence>
<comment type="catalytic activity">
    <reaction evidence="1 4">
        <text>adenosine 3',5'-bisphosphate + H2O = AMP + phosphate</text>
        <dbReference type="Rhea" id="RHEA:10040"/>
        <dbReference type="ChEBI" id="CHEBI:15377"/>
        <dbReference type="ChEBI" id="CHEBI:43474"/>
        <dbReference type="ChEBI" id="CHEBI:58343"/>
        <dbReference type="ChEBI" id="CHEBI:456215"/>
        <dbReference type="EC" id="3.1.3.7"/>
    </reaction>
</comment>
<comment type="function">
    <text evidence="4">Converts adenosine-3',5'-bisphosphate (PAP) to AMP.</text>
</comment>
<comment type="cofactor">
    <cofactor evidence="4 5">
        <name>Mg(2+)</name>
        <dbReference type="ChEBI" id="CHEBI:18420"/>
    </cofactor>
</comment>
<feature type="binding site" evidence="4">
    <location>
        <position position="212"/>
    </location>
    <ligand>
        <name>substrate</name>
    </ligand>
</feature>
<evidence type="ECO:0000256" key="3">
    <source>
        <dbReference type="ARBA" id="ARBA00022842"/>
    </source>
</evidence>
<dbReference type="InterPro" id="IPR006240">
    <property type="entry name" value="CysQ"/>
</dbReference>
<dbReference type="AlphaFoldDB" id="I8T540"/>
<feature type="binding site" evidence="5">
    <location>
        <position position="91"/>
    </location>
    <ligand>
        <name>Mg(2+)</name>
        <dbReference type="ChEBI" id="CHEBI:18420"/>
        <label>1</label>
        <note>catalytic</note>
    </ligand>
</feature>
<dbReference type="PANTHER" id="PTHR43028">
    <property type="entry name" value="3'(2'),5'-BISPHOSPHATE NUCLEOTIDASE 1"/>
    <property type="match status" value="1"/>
</dbReference>
<evidence type="ECO:0000313" key="7">
    <source>
        <dbReference type="Proteomes" id="UP000003704"/>
    </source>
</evidence>
<dbReference type="GO" id="GO:0008441">
    <property type="term" value="F:3'(2'),5'-bisphosphate nucleotidase activity"/>
    <property type="evidence" value="ECO:0007669"/>
    <property type="project" value="UniProtKB-UniRule"/>
</dbReference>
<dbReference type="Gene3D" id="3.30.540.10">
    <property type="entry name" value="Fructose-1,6-Bisphosphatase, subunit A, domain 1"/>
    <property type="match status" value="1"/>
</dbReference>
<dbReference type="SUPFAM" id="SSF56655">
    <property type="entry name" value="Carbohydrate phosphatase"/>
    <property type="match status" value="1"/>
</dbReference>